<keyword evidence="8" id="KW-0472">Membrane</keyword>
<accession>A0A7C4QTG4</accession>
<dbReference type="EC" id="5.2.1.8" evidence="2"/>
<dbReference type="PANTHER" id="PTHR47245">
    <property type="entry name" value="PEPTIDYLPROLYL ISOMERASE"/>
    <property type="match status" value="1"/>
</dbReference>
<dbReference type="EMBL" id="DSVQ01000019">
    <property type="protein sequence ID" value="HGT40986.1"/>
    <property type="molecule type" value="Genomic_DNA"/>
</dbReference>
<evidence type="ECO:0000313" key="10">
    <source>
        <dbReference type="EMBL" id="HGT40986.1"/>
    </source>
</evidence>
<name>A0A7C4QTG4_9PLAN</name>
<comment type="caution">
    <text evidence="10">The sequence shown here is derived from an EMBL/GenBank/DDBJ whole genome shotgun (WGS) entry which is preliminary data.</text>
</comment>
<feature type="compositionally biased region" description="Low complexity" evidence="7">
    <location>
        <begin position="349"/>
        <end position="388"/>
    </location>
</feature>
<feature type="region of interest" description="Disordered" evidence="7">
    <location>
        <begin position="321"/>
        <end position="388"/>
    </location>
</feature>
<dbReference type="Pfam" id="PF00639">
    <property type="entry name" value="Rotamase"/>
    <property type="match status" value="1"/>
</dbReference>
<dbReference type="InterPro" id="IPR046357">
    <property type="entry name" value="PPIase_dom_sf"/>
</dbReference>
<proteinExistence type="predicted"/>
<dbReference type="PANTHER" id="PTHR47245:SF1">
    <property type="entry name" value="FOLDASE PROTEIN PRSA"/>
    <property type="match status" value="1"/>
</dbReference>
<protein>
    <recommendedName>
        <fullName evidence="2">peptidylprolyl isomerase</fullName>
        <ecNumber evidence="2">5.2.1.8</ecNumber>
    </recommendedName>
</protein>
<dbReference type="AlphaFoldDB" id="A0A7C4QTG4"/>
<evidence type="ECO:0000256" key="4">
    <source>
        <dbReference type="ARBA" id="ARBA00023110"/>
    </source>
</evidence>
<dbReference type="SUPFAM" id="SSF54534">
    <property type="entry name" value="FKBP-like"/>
    <property type="match status" value="1"/>
</dbReference>
<evidence type="ECO:0000256" key="3">
    <source>
        <dbReference type="ARBA" id="ARBA00022729"/>
    </source>
</evidence>
<feature type="domain" description="PpiC" evidence="9">
    <location>
        <begin position="183"/>
        <end position="274"/>
    </location>
</feature>
<dbReference type="GO" id="GO:0003755">
    <property type="term" value="F:peptidyl-prolyl cis-trans isomerase activity"/>
    <property type="evidence" value="ECO:0007669"/>
    <property type="project" value="UniProtKB-KW"/>
</dbReference>
<keyword evidence="4 6" id="KW-0697">Rotamase</keyword>
<evidence type="ECO:0000259" key="9">
    <source>
        <dbReference type="PROSITE" id="PS50198"/>
    </source>
</evidence>
<keyword evidence="8" id="KW-1133">Transmembrane helix</keyword>
<dbReference type="InterPro" id="IPR000297">
    <property type="entry name" value="PPIase_PpiC"/>
</dbReference>
<evidence type="ECO:0000256" key="7">
    <source>
        <dbReference type="SAM" id="MobiDB-lite"/>
    </source>
</evidence>
<dbReference type="PROSITE" id="PS50198">
    <property type="entry name" value="PPIC_PPIASE_2"/>
    <property type="match status" value="1"/>
</dbReference>
<evidence type="ECO:0000256" key="6">
    <source>
        <dbReference type="PROSITE-ProRule" id="PRU00278"/>
    </source>
</evidence>
<feature type="transmembrane region" description="Helical" evidence="8">
    <location>
        <begin position="20"/>
        <end position="39"/>
    </location>
</feature>
<reference evidence="10" key="1">
    <citation type="journal article" date="2020" name="mSystems">
        <title>Genome- and Community-Level Interaction Insights into Carbon Utilization and Element Cycling Functions of Hydrothermarchaeota in Hydrothermal Sediment.</title>
        <authorList>
            <person name="Zhou Z."/>
            <person name="Liu Y."/>
            <person name="Xu W."/>
            <person name="Pan J."/>
            <person name="Luo Z.H."/>
            <person name="Li M."/>
        </authorList>
    </citation>
    <scope>NUCLEOTIDE SEQUENCE [LARGE SCALE GENOMIC DNA]</scope>
    <source>
        <strain evidence="10">SpSt-508</strain>
    </source>
</reference>
<keyword evidence="3" id="KW-0732">Signal</keyword>
<dbReference type="Gene3D" id="3.10.50.40">
    <property type="match status" value="1"/>
</dbReference>
<evidence type="ECO:0000256" key="5">
    <source>
        <dbReference type="ARBA" id="ARBA00023235"/>
    </source>
</evidence>
<sequence>MGEGNPLSPRGFLNTAAVHRLWLGVGGTVVVLLAGLVLMQSFRAQPGQAAPEPAAKAAPKRPDVARVGKETISYDMVAKECFDRYGKEVLEDLINRMIIQQACEEHGITITEEQITAEVTRIAKRFNLDAAEWYRMLQAERNVSPQQYRQSVIWPMLALKALAGEQVDITEEEMHKAFVRNYGPRVKAKLILINNPRRARECWEKCSKDPDNFEKFAQEYSIDTNSRALGGTIPPIPRYSGNDALESAAFKLKEGEISGLIEISTGTYAILKCEGQTEPAKISFEDVRDSLYEELLEQKTQQSVAKVFENLKKNAKVDNFLTQTSTGPNRPFAAQPAGAAVQQTSGQKPAAPNTAATARPAATNGTRPAASPAPASGTASSAGKATVR</sequence>
<keyword evidence="8" id="KW-0812">Transmembrane</keyword>
<dbReference type="SUPFAM" id="SSF109998">
    <property type="entry name" value="Triger factor/SurA peptide-binding domain-like"/>
    <property type="match status" value="1"/>
</dbReference>
<dbReference type="InterPro" id="IPR027304">
    <property type="entry name" value="Trigger_fact/SurA_dom_sf"/>
</dbReference>
<comment type="catalytic activity">
    <reaction evidence="1">
        <text>[protein]-peptidylproline (omega=180) = [protein]-peptidylproline (omega=0)</text>
        <dbReference type="Rhea" id="RHEA:16237"/>
        <dbReference type="Rhea" id="RHEA-COMP:10747"/>
        <dbReference type="Rhea" id="RHEA-COMP:10748"/>
        <dbReference type="ChEBI" id="CHEBI:83833"/>
        <dbReference type="ChEBI" id="CHEBI:83834"/>
        <dbReference type="EC" id="5.2.1.8"/>
    </reaction>
</comment>
<evidence type="ECO:0000256" key="1">
    <source>
        <dbReference type="ARBA" id="ARBA00000971"/>
    </source>
</evidence>
<dbReference type="Pfam" id="PF13624">
    <property type="entry name" value="SurA_N_3"/>
    <property type="match status" value="1"/>
</dbReference>
<evidence type="ECO:0000256" key="2">
    <source>
        <dbReference type="ARBA" id="ARBA00013194"/>
    </source>
</evidence>
<dbReference type="Gene3D" id="1.10.4030.10">
    <property type="entry name" value="Porin chaperone SurA, peptide-binding domain"/>
    <property type="match status" value="1"/>
</dbReference>
<gene>
    <name evidence="10" type="ORF">ENS64_17210</name>
</gene>
<dbReference type="InterPro" id="IPR050245">
    <property type="entry name" value="PrsA_foldase"/>
</dbReference>
<evidence type="ECO:0000256" key="8">
    <source>
        <dbReference type="SAM" id="Phobius"/>
    </source>
</evidence>
<organism evidence="10">
    <name type="scientific">Schlesneria paludicola</name>
    <dbReference type="NCBI Taxonomy" id="360056"/>
    <lineage>
        <taxon>Bacteria</taxon>
        <taxon>Pseudomonadati</taxon>
        <taxon>Planctomycetota</taxon>
        <taxon>Planctomycetia</taxon>
        <taxon>Planctomycetales</taxon>
        <taxon>Planctomycetaceae</taxon>
        <taxon>Schlesneria</taxon>
    </lineage>
</organism>
<keyword evidence="5 6" id="KW-0413">Isomerase</keyword>